<evidence type="ECO:0000313" key="3">
    <source>
        <dbReference type="Proteomes" id="UP000238413"/>
    </source>
</evidence>
<dbReference type="Proteomes" id="UP000238413">
    <property type="component" value="Chromosome"/>
</dbReference>
<accession>A0ABM6SR80</accession>
<reference evidence="2 3" key="1">
    <citation type="submission" date="2018-02" db="EMBL/GenBank/DDBJ databases">
        <title>Complete genome sequence of Streptomyces dengpaensis, the producer of angucyclines.</title>
        <authorList>
            <person name="Yumei L."/>
        </authorList>
    </citation>
    <scope>NUCLEOTIDE SEQUENCE [LARGE SCALE GENOMIC DNA]</scope>
    <source>
        <strain evidence="2 3">XZHG99</strain>
    </source>
</reference>
<sequence length="69" mass="7445">MTHGPSADDASALKWFKSSYSDSSEPGDCVEIATTPATIHLRDSKNPQGPRLIFDPTAWADFVSYAAQS</sequence>
<protein>
    <submittedName>
        <fullName evidence="2">DUF397 domain-containing protein</fullName>
    </submittedName>
</protein>
<evidence type="ECO:0000259" key="1">
    <source>
        <dbReference type="Pfam" id="PF04149"/>
    </source>
</evidence>
<dbReference type="RefSeq" id="WP_099500621.1">
    <property type="nucleotide sequence ID" value="NZ_CP026652.1"/>
</dbReference>
<dbReference type="InterPro" id="IPR007278">
    <property type="entry name" value="DUF397"/>
</dbReference>
<feature type="domain" description="DUF397" evidence="1">
    <location>
        <begin position="13"/>
        <end position="65"/>
    </location>
</feature>
<gene>
    <name evidence="2" type="ORF">C4B68_16255</name>
</gene>
<keyword evidence="3" id="KW-1185">Reference proteome</keyword>
<proteinExistence type="predicted"/>
<dbReference type="Pfam" id="PF04149">
    <property type="entry name" value="DUF397"/>
    <property type="match status" value="1"/>
</dbReference>
<organism evidence="2 3">
    <name type="scientific">Streptomyces dengpaensis</name>
    <dbReference type="NCBI Taxonomy" id="2049881"/>
    <lineage>
        <taxon>Bacteria</taxon>
        <taxon>Bacillati</taxon>
        <taxon>Actinomycetota</taxon>
        <taxon>Actinomycetes</taxon>
        <taxon>Kitasatosporales</taxon>
        <taxon>Streptomycetaceae</taxon>
        <taxon>Streptomyces</taxon>
    </lineage>
</organism>
<evidence type="ECO:0000313" key="2">
    <source>
        <dbReference type="EMBL" id="AVH57079.1"/>
    </source>
</evidence>
<name>A0ABM6SR80_9ACTN</name>
<dbReference type="EMBL" id="CP026652">
    <property type="protein sequence ID" value="AVH57079.1"/>
    <property type="molecule type" value="Genomic_DNA"/>
</dbReference>